<dbReference type="InterPro" id="IPR046751">
    <property type="entry name" value="TED_2"/>
</dbReference>
<dbReference type="Pfam" id="PF20610">
    <property type="entry name" value="TED_2"/>
    <property type="match status" value="1"/>
</dbReference>
<dbReference type="EMBL" id="MK134858">
    <property type="protein sequence ID" value="QFC18600.1"/>
    <property type="molecule type" value="Genomic_DNA"/>
</dbReference>
<evidence type="ECO:0000313" key="2">
    <source>
        <dbReference type="EMBL" id="QFC18600.1"/>
    </source>
</evidence>
<reference evidence="2" key="1">
    <citation type="submission" date="2018-11" db="EMBL/GenBank/DDBJ databases">
        <title>Whole genome sequencing based investigation of maternal-neonatal listeriosis.</title>
        <authorList>
            <person name="Luo L."/>
            <person name="Payne M."/>
            <person name="Lan R."/>
            <person name="Wang Y."/>
        </authorList>
    </citation>
    <scope>NUCLEOTIDE SEQUENCE</scope>
    <source>
        <plasmid evidence="2">pLM1686</plasmid>
    </source>
</reference>
<accession>A0A5P4S8K6</accession>
<geneLocation type="plasmid" evidence="2">
    <name>pLM1686</name>
</geneLocation>
<feature type="domain" description="Thioester" evidence="1">
    <location>
        <begin position="44"/>
        <end position="125"/>
    </location>
</feature>
<organism evidence="2">
    <name type="scientific">Listeria monocytogenes</name>
    <dbReference type="NCBI Taxonomy" id="1639"/>
    <lineage>
        <taxon>Bacteria</taxon>
        <taxon>Bacillati</taxon>
        <taxon>Bacillota</taxon>
        <taxon>Bacilli</taxon>
        <taxon>Bacillales</taxon>
        <taxon>Listeriaceae</taxon>
        <taxon>Listeria</taxon>
    </lineage>
</organism>
<sequence>MIIDMKKIFRIIVLFVVIVSVAFLVKPYSTKAASGVAKGPYSWTDPAGITHTTAYIELDGYIVYCINPDLPAPYGGHSYDSGKKTYDEGTKAIIYYGYGGSGNEVGKTMTDYVKTFVALNNYLEGKTTKATYSNQDSEVWKLIQHAIHKDAPSTTAVSFSSNNVDSSISGSVQKSKTITFKADKDNFMNIPLPSKVTIHSGNQSQTGGTYKIQGGDKFYFTAPLSYDIDFKSGDLKGSIGTYQGLLFLPNSSNYQRLNGIRVVLDPGVVAGFKVHFEARQSKITVEHRDKYDNTLLESSSSEKTIGTNYSYKPKTKITKGSNTYIPTSTTVKTGTVGSKDKTIIFYYNLQREITVEHRDSRDDRLITTDKYTKLRGQSYSYLPKKDLKKGSYMYRPTSTAKKTGTVGAKNITLTFYYDVPLVKIALEKLQVYTALATKGLPVKLDLAKTLVYKNNTTGMTTSNLTIGLYQGKTKLDSLTYTAQKLPKKASFTIKKGLAVNQHLPYTIKLEGFNKNDFDVVSTAKQLTTQGYTSSEEVIEPNAAKKNQVDVKRVIMTEITPTTKMKSYYEHFVLEKSKIPTMKTGYGFENNVSLTYSNELAQTKTFKAFTFATPKKLIDSFIEAKTKENMATLTMSETNNKTTTAGGVTTTSVAYELPHIQVERQTGHLFSDDQVKAKDKRIQFAMRDGGHKFYLPIWMDLGKYNTITATGKLGTHAIQVNWKDQINVEAFMYLTMDSTTKDKDAIMLKPVNGDNPFPEGLPKGWSKAEENWIKSH</sequence>
<evidence type="ECO:0000259" key="1">
    <source>
        <dbReference type="Pfam" id="PF20610"/>
    </source>
</evidence>
<protein>
    <recommendedName>
        <fullName evidence="1">Thioester domain-containing protein</fullName>
    </recommendedName>
</protein>
<name>A0A5P4S8K6_LISMN</name>
<dbReference type="AlphaFoldDB" id="A0A5P4S8K6"/>
<gene>
    <name evidence="2" type="ORF">pLM1686_00043</name>
</gene>
<proteinExistence type="predicted"/>
<keyword evidence="2" id="KW-0614">Plasmid</keyword>